<feature type="transmembrane region" description="Helical" evidence="1">
    <location>
        <begin position="78"/>
        <end position="98"/>
    </location>
</feature>
<feature type="transmembrane region" description="Helical" evidence="1">
    <location>
        <begin position="184"/>
        <end position="205"/>
    </location>
</feature>
<evidence type="ECO:0000313" key="2">
    <source>
        <dbReference type="EMBL" id="ACL45871.1"/>
    </source>
</evidence>
<feature type="transmembrane region" description="Helical" evidence="1">
    <location>
        <begin position="104"/>
        <end position="121"/>
    </location>
</feature>
<keyword evidence="1" id="KW-1133">Transmembrane helix</keyword>
<dbReference type="HOGENOM" id="CLU_086048_0_0_3"/>
<dbReference type="KEGG" id="cyn:Cyan7425_3550"/>
<gene>
    <name evidence="2" type="ordered locus">Cyan7425_3550</name>
</gene>
<dbReference type="EMBL" id="CP001344">
    <property type="protein sequence ID" value="ACL45871.1"/>
    <property type="molecule type" value="Genomic_DNA"/>
</dbReference>
<protein>
    <recommendedName>
        <fullName evidence="3">DUF3120 domain-containing protein</fullName>
    </recommendedName>
</protein>
<proteinExistence type="predicted"/>
<evidence type="ECO:0008006" key="3">
    <source>
        <dbReference type="Google" id="ProtNLM"/>
    </source>
</evidence>
<dbReference type="Pfam" id="PF11318">
    <property type="entry name" value="DUF3120"/>
    <property type="match status" value="1"/>
</dbReference>
<dbReference type="eggNOG" id="ENOG502ZAA4">
    <property type="taxonomic scope" value="Bacteria"/>
</dbReference>
<dbReference type="STRING" id="395961.Cyan7425_3550"/>
<dbReference type="InterPro" id="IPR021468">
    <property type="entry name" value="DUF3120"/>
</dbReference>
<feature type="transmembrane region" description="Helical" evidence="1">
    <location>
        <begin position="51"/>
        <end position="71"/>
    </location>
</feature>
<reference evidence="2" key="1">
    <citation type="submission" date="2009-01" db="EMBL/GenBank/DDBJ databases">
        <title>Complete sequence of chromosome Cyanothece sp. PCC 7425.</title>
        <authorList>
            <consortium name="US DOE Joint Genome Institute"/>
            <person name="Lucas S."/>
            <person name="Copeland A."/>
            <person name="Lapidus A."/>
            <person name="Glavina del Rio T."/>
            <person name="Dalin E."/>
            <person name="Tice H."/>
            <person name="Bruce D."/>
            <person name="Goodwin L."/>
            <person name="Pitluck S."/>
            <person name="Sims D."/>
            <person name="Meineke L."/>
            <person name="Brettin T."/>
            <person name="Detter J.C."/>
            <person name="Han C."/>
            <person name="Larimer F."/>
            <person name="Land M."/>
            <person name="Hauser L."/>
            <person name="Kyrpides N."/>
            <person name="Ovchinnikova G."/>
            <person name="Liberton M."/>
            <person name="Stoeckel J."/>
            <person name="Banerjee A."/>
            <person name="Singh A."/>
            <person name="Page L."/>
            <person name="Sato H."/>
            <person name="Zhao L."/>
            <person name="Sherman L."/>
            <person name="Pakrasi H."/>
            <person name="Richardson P."/>
        </authorList>
    </citation>
    <scope>NUCLEOTIDE SEQUENCE</scope>
    <source>
        <strain evidence="2">PCC 7425</strain>
    </source>
</reference>
<accession>B8HRK4</accession>
<feature type="transmembrane region" description="Helical" evidence="1">
    <location>
        <begin position="128"/>
        <end position="149"/>
    </location>
</feature>
<feature type="transmembrane region" description="Helical" evidence="1">
    <location>
        <begin position="27"/>
        <end position="45"/>
    </location>
</feature>
<keyword evidence="1" id="KW-0472">Membrane</keyword>
<organism evidence="2">
    <name type="scientific">Cyanothece sp. (strain PCC 7425 / ATCC 29141)</name>
    <dbReference type="NCBI Taxonomy" id="395961"/>
    <lineage>
        <taxon>Bacteria</taxon>
        <taxon>Bacillati</taxon>
        <taxon>Cyanobacteriota</taxon>
        <taxon>Cyanophyceae</taxon>
        <taxon>Gomontiellales</taxon>
        <taxon>Cyanothecaceae</taxon>
        <taxon>Cyanothece</taxon>
    </lineage>
</organism>
<keyword evidence="1" id="KW-0812">Transmembrane</keyword>
<name>B8HRK4_CYAP4</name>
<evidence type="ECO:0000256" key="1">
    <source>
        <dbReference type="SAM" id="Phobius"/>
    </source>
</evidence>
<sequence>MISDSTTKTNSALSAIGMKRFGSRRSWLLFFQAVLLVSVPVFFQAPLVRWLPWGSLLATGVWLGLSAWLLYRPQTRVWGDLLSGFSLCWLAGSVYWGWLRWEPLFHLPVEAIGLPLALWGLHRNWYRVGIFFYLGSLLGTAITDLYFYVVDLIPFWRQLMQVDQAEAFVVLRSALAQIQTPWGIAWAGVLVIALLLAGLLPLTLGGVRAAHPHRLHWWGFAGAVLSTLLVDGLFWVGAAAS</sequence>
<feature type="transmembrane region" description="Helical" evidence="1">
    <location>
        <begin position="217"/>
        <end position="238"/>
    </location>
</feature>
<dbReference type="AlphaFoldDB" id="B8HRK4"/>